<dbReference type="SUPFAM" id="SSF54197">
    <property type="entry name" value="HIT-like"/>
    <property type="match status" value="1"/>
</dbReference>
<evidence type="ECO:0000256" key="3">
    <source>
        <dbReference type="PROSITE-ProRule" id="PRU00464"/>
    </source>
</evidence>
<dbReference type="GO" id="GO:0006790">
    <property type="term" value="P:sulfur compound metabolic process"/>
    <property type="evidence" value="ECO:0007669"/>
    <property type="project" value="TreeGrafter"/>
</dbReference>
<reference evidence="5 6" key="2">
    <citation type="journal article" date="2012" name="J. Biosci. Bioeng.">
        <title>Complete genome sequence and characterization of the N-acylhomoserine lactone-degrading gene of the potato leaf-associated Solibacillus silvestris.</title>
        <authorList>
            <person name="Morohoshi T."/>
            <person name="Tominaga Y."/>
            <person name="Someya N."/>
            <person name="Ikeda T."/>
        </authorList>
    </citation>
    <scope>NUCLEOTIDE SEQUENCE [LARGE SCALE GENOMIC DNA]</scope>
    <source>
        <strain evidence="5 6">StLB046</strain>
    </source>
</reference>
<dbReference type="RefSeq" id="WP_014822889.1">
    <property type="nucleotide sequence ID" value="NC_018065.1"/>
</dbReference>
<gene>
    <name evidence="5" type="ordered locus">SSIL_0876</name>
</gene>
<dbReference type="Gene3D" id="3.30.428.10">
    <property type="entry name" value="HIT-like"/>
    <property type="match status" value="1"/>
</dbReference>
<dbReference type="HOGENOM" id="CLU_056776_3_0_9"/>
<accession>F2F1G1</accession>
<dbReference type="GO" id="GO:0047627">
    <property type="term" value="F:adenylylsulfatase activity"/>
    <property type="evidence" value="ECO:0007669"/>
    <property type="project" value="TreeGrafter"/>
</dbReference>
<feature type="short sequence motif" description="Histidine triad motif" evidence="2 3">
    <location>
        <begin position="98"/>
        <end position="102"/>
    </location>
</feature>
<dbReference type="PANTHER" id="PTHR47670">
    <property type="entry name" value="ADENYLYLSULFATASE HINT3"/>
    <property type="match status" value="1"/>
</dbReference>
<dbReference type="PRINTS" id="PR00332">
    <property type="entry name" value="HISTRIAD"/>
</dbReference>
<dbReference type="Proteomes" id="UP000006691">
    <property type="component" value="Chromosome"/>
</dbReference>
<dbReference type="PROSITE" id="PS51084">
    <property type="entry name" value="HIT_2"/>
    <property type="match status" value="1"/>
</dbReference>
<dbReference type="InterPro" id="IPR001310">
    <property type="entry name" value="Histidine_triad_HIT"/>
</dbReference>
<dbReference type="PANTHER" id="PTHR47670:SF1">
    <property type="entry name" value="ADENYLYLSULFATASE HINT3"/>
    <property type="match status" value="1"/>
</dbReference>
<keyword evidence="5" id="KW-0378">Hydrolase</keyword>
<dbReference type="AlphaFoldDB" id="F2F1G1"/>
<evidence type="ECO:0000256" key="1">
    <source>
        <dbReference type="PIRSR" id="PIRSR601310-1"/>
    </source>
</evidence>
<name>F2F1G1_SOLSS</name>
<evidence type="ECO:0000313" key="6">
    <source>
        <dbReference type="Proteomes" id="UP000006691"/>
    </source>
</evidence>
<feature type="active site" description="Tele-AMP-histidine intermediate" evidence="1">
    <location>
        <position position="100"/>
    </location>
</feature>
<organism evidence="5 6">
    <name type="scientific">Solibacillus silvestris (strain StLB046)</name>
    <name type="common">Bacillus silvestris</name>
    <dbReference type="NCBI Taxonomy" id="1002809"/>
    <lineage>
        <taxon>Bacteria</taxon>
        <taxon>Bacillati</taxon>
        <taxon>Bacillota</taxon>
        <taxon>Bacilli</taxon>
        <taxon>Bacillales</taxon>
        <taxon>Caryophanaceae</taxon>
        <taxon>Solibacillus</taxon>
    </lineage>
</organism>
<dbReference type="STRING" id="1002809.SSIL_0876"/>
<evidence type="ECO:0000259" key="4">
    <source>
        <dbReference type="PROSITE" id="PS51084"/>
    </source>
</evidence>
<keyword evidence="6" id="KW-1185">Reference proteome</keyword>
<sequence>MENCIFCGIVRGEISSYTVFKDEIATAFLDINPVALGHILVIPNKHFDRLDTINDEEIMKGLMNALIKVSNLLIASGICNDFTILNDNGINAQQDIMHTHFHIIPRHHNEKIELKLPTDKEVANTEKLKYTYTLLNQSL</sequence>
<protein>
    <submittedName>
        <fullName evidence="5">Diadenosine tetraphosphate hydrolase</fullName>
    </submittedName>
</protein>
<evidence type="ECO:0000313" key="5">
    <source>
        <dbReference type="EMBL" id="BAK15299.1"/>
    </source>
</evidence>
<evidence type="ECO:0000256" key="2">
    <source>
        <dbReference type="PIRSR" id="PIRSR601310-3"/>
    </source>
</evidence>
<dbReference type="KEGG" id="siv:SSIL_0876"/>
<dbReference type="EMBL" id="AP012157">
    <property type="protein sequence ID" value="BAK15299.1"/>
    <property type="molecule type" value="Genomic_DNA"/>
</dbReference>
<dbReference type="InterPro" id="IPR036265">
    <property type="entry name" value="HIT-like_sf"/>
</dbReference>
<reference evidence="6" key="1">
    <citation type="submission" date="2011-04" db="EMBL/GenBank/DDBJ databases">
        <title>Genome sequence of Solibacillus silvestris StLB046.</title>
        <authorList>
            <person name="Morohoshi T."/>
            <person name="Someya N."/>
            <person name="Ikeda T."/>
        </authorList>
    </citation>
    <scope>NUCLEOTIDE SEQUENCE [LARGE SCALE GENOMIC DNA]</scope>
    <source>
        <strain evidence="6">StLB046</strain>
    </source>
</reference>
<dbReference type="InterPro" id="IPR011146">
    <property type="entry name" value="HIT-like"/>
</dbReference>
<feature type="domain" description="HIT" evidence="4">
    <location>
        <begin position="5"/>
        <end position="113"/>
    </location>
</feature>
<dbReference type="Pfam" id="PF01230">
    <property type="entry name" value="HIT"/>
    <property type="match status" value="1"/>
</dbReference>
<dbReference type="eggNOG" id="COG0537">
    <property type="taxonomic scope" value="Bacteria"/>
</dbReference>
<dbReference type="GO" id="GO:0009150">
    <property type="term" value="P:purine ribonucleotide metabolic process"/>
    <property type="evidence" value="ECO:0007669"/>
    <property type="project" value="TreeGrafter"/>
</dbReference>
<proteinExistence type="predicted"/>